<organism evidence="2 3">
    <name type="scientific">Mycetocola manganoxydans</name>
    <dbReference type="NCBI Taxonomy" id="699879"/>
    <lineage>
        <taxon>Bacteria</taxon>
        <taxon>Bacillati</taxon>
        <taxon>Actinomycetota</taxon>
        <taxon>Actinomycetes</taxon>
        <taxon>Micrococcales</taxon>
        <taxon>Microbacteriaceae</taxon>
        <taxon>Mycetocola</taxon>
    </lineage>
</organism>
<dbReference type="PANTHER" id="PTHR30032:SF8">
    <property type="entry name" value="GERMINATION-SPECIFIC N-ACETYLMURAMOYL-L-ALANINE AMIDASE"/>
    <property type="match status" value="1"/>
</dbReference>
<dbReference type="InterPro" id="IPR012338">
    <property type="entry name" value="Beta-lactam/transpept-like"/>
</dbReference>
<dbReference type="InterPro" id="IPR007253">
    <property type="entry name" value="Cell_wall-bd_2"/>
</dbReference>
<protein>
    <recommendedName>
        <fullName evidence="1">Beta-lactamase class A catalytic domain-containing protein</fullName>
    </recommendedName>
</protein>
<dbReference type="OrthoDB" id="5102224at2"/>
<dbReference type="EMBL" id="RCUV01000009">
    <property type="protein sequence ID" value="RLP70778.1"/>
    <property type="molecule type" value="Genomic_DNA"/>
</dbReference>
<dbReference type="PANTHER" id="PTHR30032">
    <property type="entry name" value="N-ACETYLMURAMOYL-L-ALANINE AMIDASE-RELATED"/>
    <property type="match status" value="1"/>
</dbReference>
<dbReference type="Gene3D" id="3.40.710.10">
    <property type="entry name" value="DD-peptidase/beta-lactamase superfamily"/>
    <property type="match status" value="1"/>
</dbReference>
<dbReference type="GO" id="GO:0008800">
    <property type="term" value="F:beta-lactamase activity"/>
    <property type="evidence" value="ECO:0007669"/>
    <property type="project" value="InterPro"/>
</dbReference>
<proteinExistence type="predicted"/>
<dbReference type="Pfam" id="PF13354">
    <property type="entry name" value="Beta-lactamase2"/>
    <property type="match status" value="1"/>
</dbReference>
<dbReference type="InterPro" id="IPR051922">
    <property type="entry name" value="Bact_Sporulation_Assoc"/>
</dbReference>
<gene>
    <name evidence="2" type="ORF">D9V29_09840</name>
</gene>
<dbReference type="SUPFAM" id="SSF56601">
    <property type="entry name" value="beta-lactamase/transpeptidase-like"/>
    <property type="match status" value="1"/>
</dbReference>
<evidence type="ECO:0000313" key="3">
    <source>
        <dbReference type="Proteomes" id="UP000270299"/>
    </source>
</evidence>
<evidence type="ECO:0000259" key="1">
    <source>
        <dbReference type="Pfam" id="PF13354"/>
    </source>
</evidence>
<comment type="caution">
    <text evidence="2">The sequence shown here is derived from an EMBL/GenBank/DDBJ whole genome shotgun (WGS) entry which is preliminary data.</text>
</comment>
<dbReference type="Proteomes" id="UP000270299">
    <property type="component" value="Unassembled WGS sequence"/>
</dbReference>
<name>A0A3L6ZSF2_9MICO</name>
<dbReference type="Gene3D" id="3.40.50.12090">
    <property type="match status" value="2"/>
</dbReference>
<dbReference type="InterPro" id="IPR045155">
    <property type="entry name" value="Beta-lactam_cat"/>
</dbReference>
<accession>A0A3L6ZSF2</accession>
<dbReference type="RefSeq" id="WP_121673138.1">
    <property type="nucleotide sequence ID" value="NZ_BMXM01000006.1"/>
</dbReference>
<evidence type="ECO:0000313" key="2">
    <source>
        <dbReference type="EMBL" id="RLP70778.1"/>
    </source>
</evidence>
<dbReference type="GO" id="GO:0030655">
    <property type="term" value="P:beta-lactam antibiotic catabolic process"/>
    <property type="evidence" value="ECO:0007669"/>
    <property type="project" value="InterPro"/>
</dbReference>
<dbReference type="Pfam" id="PF04122">
    <property type="entry name" value="CW_binding_2"/>
    <property type="match status" value="3"/>
</dbReference>
<reference evidence="2 3" key="1">
    <citation type="submission" date="2018-10" db="EMBL/GenBank/DDBJ databases">
        <authorList>
            <person name="Li J."/>
        </authorList>
    </citation>
    <scope>NUCLEOTIDE SEQUENCE [LARGE SCALE GENOMIC DNA]</scope>
    <source>
        <strain evidence="2 3">CCTCC AB209002</strain>
    </source>
</reference>
<sequence length="657" mass="67434">MTTLPNTRARASARIRRAGIGIVVALAVVAAPSLTSVASPAAHAAAAPTVTRLFGADRYGTAVEISKAGFPAGASTVYITTGANYPDALSAAPAAAAADAPLLLTPAAGLPPAVQTELARLKPTSVVILGGTAIVSDAVAAAATALGARVSRIAGTDRYDTSRLVAEFAFPQAKTAYVATGADYPDALAASAAAGAIGAPVVLVDGKKPSVSPPTATALTSVTTAIIAGGTAIVSGGIEAALKQSGKTVARRAGADRYLTALAINKAAFPTASRAHVAVGSSFADALAGASLAGNRGNPLYLSPRACLSAPVAADISTRLQPTEVTLLGGPLVLNDRVGALQNCAAAKKSSDATLTSRLNAELPKLPGSYAVSVRELSGVGTAVSIRGADMKEPASTIKLFAVYAALKRVDQGRLYFSSRTSSGTTVADCMRVAIHISDNPCHVDLINLMGVSSLNSQFAAEGYSRTHYTGNVNGTYYSSKTSSTNDLSLLLSRLESGTLLSPASTKYMLTLMKTQLWKNRIAVGLPPKVAHGSKIGLLWVSSGVVENDAAIVYAPNGTYVLSVLGSRNATKAGIARISRVVYEHFNGTFGAAASYPVLNMYVQKPVVMYSRPGSGALRTIGYGTQVEAIDSVRVWYRVRVGTQTGYIHYSGLANRY</sequence>
<keyword evidence="3" id="KW-1185">Reference proteome</keyword>
<feature type="domain" description="Beta-lactamase class A catalytic" evidence="1">
    <location>
        <begin position="373"/>
        <end position="565"/>
    </location>
</feature>
<dbReference type="AlphaFoldDB" id="A0A3L6ZSF2"/>